<gene>
    <name evidence="2" type="ORF">M5X16_00135</name>
    <name evidence="3" type="ORF">PC41400_13045</name>
</gene>
<feature type="compositionally biased region" description="Acidic residues" evidence="1">
    <location>
        <begin position="277"/>
        <end position="291"/>
    </location>
</feature>
<proteinExistence type="predicted"/>
<dbReference type="Proteomes" id="UP001527202">
    <property type="component" value="Unassembled WGS sequence"/>
</dbReference>
<evidence type="ECO:0000313" key="2">
    <source>
        <dbReference type="EMBL" id="MCY9594187.1"/>
    </source>
</evidence>
<dbReference type="GeneID" id="95375739"/>
<dbReference type="EMBL" id="CP026520">
    <property type="protein sequence ID" value="QAV18549.1"/>
    <property type="molecule type" value="Genomic_DNA"/>
</dbReference>
<sequence length="302" mass="33522">MPRLSRKSSPPAACPQCSGKKYISFNWARFQHGHDAESKQVQRALKIERQLKHGWEYACENCGSRWYLGRDGIMMSYIHPSKAGLVEHWNAGTYEVSDEIWDELGKIGATAQGSIAGGRTSAEVPCRVTTVRGETFDMAYVSFQSRPPIDLWQDGRRIRFCDEVASVEPSPYTLSADVRLATSRAQEIRMGYAPTAVQAPDGHLFQLNWANDFFASGPYKGEDLRLTDLAGDWDQADMAGVPSEYILYFVADWRADLDSLYLDAAVGRASEQISAALEEDGDTSAEDESGELEQAGGTENRE</sequence>
<dbReference type="OrthoDB" id="2636568at2"/>
<name>A0A410WVU1_9BACL</name>
<evidence type="ECO:0000313" key="4">
    <source>
        <dbReference type="Proteomes" id="UP000288943"/>
    </source>
</evidence>
<protein>
    <submittedName>
        <fullName evidence="3">Uncharacterized protein</fullName>
    </submittedName>
</protein>
<evidence type="ECO:0000313" key="5">
    <source>
        <dbReference type="Proteomes" id="UP001527202"/>
    </source>
</evidence>
<keyword evidence="5" id="KW-1185">Reference proteome</keyword>
<evidence type="ECO:0000256" key="1">
    <source>
        <dbReference type="SAM" id="MobiDB-lite"/>
    </source>
</evidence>
<accession>A0A410WVU1</accession>
<feature type="region of interest" description="Disordered" evidence="1">
    <location>
        <begin position="273"/>
        <end position="302"/>
    </location>
</feature>
<dbReference type="KEGG" id="pchi:PC41400_13045"/>
<organism evidence="3 4">
    <name type="scientific">Paenibacillus chitinolyticus</name>
    <dbReference type="NCBI Taxonomy" id="79263"/>
    <lineage>
        <taxon>Bacteria</taxon>
        <taxon>Bacillati</taxon>
        <taxon>Bacillota</taxon>
        <taxon>Bacilli</taxon>
        <taxon>Bacillales</taxon>
        <taxon>Paenibacillaceae</taxon>
        <taxon>Paenibacillus</taxon>
    </lineage>
</organism>
<dbReference type="AlphaFoldDB" id="A0A410WVU1"/>
<evidence type="ECO:0000313" key="3">
    <source>
        <dbReference type="EMBL" id="QAV18549.1"/>
    </source>
</evidence>
<reference evidence="3 4" key="1">
    <citation type="submission" date="2018-01" db="EMBL/GenBank/DDBJ databases">
        <title>The whole genome sequencing and assembly of Paenibacillus chitinolyticus KCCM 41400 strain.</title>
        <authorList>
            <person name="Kim J.-Y."/>
            <person name="Park M.-K."/>
            <person name="Lee Y.-J."/>
            <person name="Yi H."/>
            <person name="Bahn Y.-S."/>
            <person name="Kim J.F."/>
            <person name="Lee D.-W."/>
        </authorList>
    </citation>
    <scope>NUCLEOTIDE SEQUENCE [LARGE SCALE GENOMIC DNA]</scope>
    <source>
        <strain evidence="3 4">KCCM 41400</strain>
    </source>
</reference>
<reference evidence="2 5" key="2">
    <citation type="submission" date="2022-05" db="EMBL/GenBank/DDBJ databases">
        <title>Genome Sequencing of Bee-Associated Microbes.</title>
        <authorList>
            <person name="Dunlap C."/>
        </authorList>
    </citation>
    <scope>NUCLEOTIDE SEQUENCE [LARGE SCALE GENOMIC DNA]</scope>
    <source>
        <strain evidence="2 5">NRRL B-23120</strain>
    </source>
</reference>
<dbReference type="Proteomes" id="UP000288943">
    <property type="component" value="Chromosome"/>
</dbReference>
<dbReference type="EMBL" id="JAMDMJ010000001">
    <property type="protein sequence ID" value="MCY9594187.1"/>
    <property type="molecule type" value="Genomic_DNA"/>
</dbReference>
<dbReference type="RefSeq" id="WP_042228127.1">
    <property type="nucleotide sequence ID" value="NZ_CP026520.1"/>
</dbReference>